<dbReference type="GO" id="GO:0008234">
    <property type="term" value="F:cysteine-type peptidase activity"/>
    <property type="evidence" value="ECO:0007669"/>
    <property type="project" value="InterPro"/>
</dbReference>
<dbReference type="InterPro" id="IPR029031">
    <property type="entry name" value="Gingipain_N_sf"/>
</dbReference>
<evidence type="ECO:0000259" key="3">
    <source>
        <dbReference type="Pfam" id="PF01364"/>
    </source>
</evidence>
<dbReference type="OrthoDB" id="9809780at2"/>
<protein>
    <submittedName>
        <fullName evidence="4">Por secretion system protein</fullName>
    </submittedName>
</protein>
<organism evidence="4 5">
    <name type="scientific">Leyella stercorea</name>
    <dbReference type="NCBI Taxonomy" id="363265"/>
    <lineage>
        <taxon>Bacteria</taxon>
        <taxon>Pseudomonadati</taxon>
        <taxon>Bacteroidota</taxon>
        <taxon>Bacteroidia</taxon>
        <taxon>Bacteroidales</taxon>
        <taxon>Prevotellaceae</taxon>
        <taxon>Leyella</taxon>
    </lineage>
</organism>
<dbReference type="GO" id="GO:0006508">
    <property type="term" value="P:proteolysis"/>
    <property type="evidence" value="ECO:0007669"/>
    <property type="project" value="InterPro"/>
</dbReference>
<feature type="domain" description="Gingipain" evidence="3">
    <location>
        <begin position="457"/>
        <end position="831"/>
    </location>
</feature>
<keyword evidence="5" id="KW-1185">Reference proteome</keyword>
<sequence>MKLRHTILMLLTVCTVLPASAQQFFHLTADELRVDTLYAPQFTHVTPLSEAWRDSVYTVSVVYPEYADMRATDVANYKRIESELPDAEPRVETHVTYDRKRASLLTTVNPVVYRDGRYKQLVSFMLRCEARAKDDVHRKAALSAGAVRADAQVNVWDTLPAAKRYAKQSVLREGRWAKISVAESGIYQLTSALVRQAGFTDINKVKIYGYGGNLINETLEAKDLVEQDDLKEVPTCEVDGKRLFYARGPVSWETETADRRTRNYYSNYGYYFLTEDTSSEPAKVDYDTFVASFYPSPDFYHDLHEQDGYSWYKGGRNFFSAQQVSQGSYTTVDIPENPNATKGNLYVVVTSSNYCKVQVEYNDSIVGTLQTSNSNNSYIYGCESRGTYRVPAVKGTAKVKLSVLSGSNPMRLDMVSMAWNKPRPLPDLKTATFPVPNYVYNIMNQNHHADPQADLVIIIPTSQKLLKQAQRLKAFHEQHDSMTVNLVPADELYNEFSSGTPDASAYRRYMKMLYDRSTGETDRPKYLLLFGDCLWDNRMITSHNTGKSTDDYLLAFESENSYDRRVCYIDDSFHAMLDDGEGLKPMYVDKLDIGVGRFPVVSDAEAKIMVDKTINYAENSNGGSWQNTIMFMGDDGDSNLHMKDANLVANQVAAAHPQYVVKKVMWDAYKMQAGAAGNSYPEVTNVVKKQQQQGALIMDYAGHGSEILISHEKVLGISDFAEFTNKNMPLWVTASCDIMPFDNGEATIGETALLNSKGGAMAFYGTTRTVYASYNTTLNSAFMKHVLTYETDGKPIALGEAVRRAKNEMSGKSLAENSLQYSLLGDPALRLHLPTAHIIIDSINGVDLTKANAEVAMKAGSLVTIAGHVENNDDFNGIVSLTVRDNLETITCHLNQPKEADEAFEYTDRTKTIFSGDDRITNGRFSMTFAVPKDINYSNQSGLINAFAINDDHTLTAHGYSERFMVGGSDIAQNDSVGPSIYCYLNSPSFSNGDRVNSTPYFVAELKDKDGINASGAGIGHDMQLIIDGKMEMTYSLNDNFQYDFGSYTSGSTYYNIPQLEVGPHKLQFRAWDILNNYSTAELTFHVVQSQKPSFSIGCTNNPAREQTTFIISHDRTGAELGVIIDVFDVSGRLLWRHEESGVSATSTYTVSWDLTIDGGSRLQTGVYLYRVHLTSEGSTRISKAKKLIVVGNN</sequence>
<dbReference type="Gene3D" id="3.40.50.1460">
    <property type="match status" value="1"/>
</dbReference>
<dbReference type="EMBL" id="QRNO01000056">
    <property type="protein sequence ID" value="RHK48719.1"/>
    <property type="molecule type" value="Genomic_DNA"/>
</dbReference>
<dbReference type="Gene3D" id="3.40.50.10390">
    <property type="entry name" value="Gingipain r, domain 1"/>
    <property type="match status" value="1"/>
</dbReference>
<name>A0A415GHR7_9BACT</name>
<gene>
    <name evidence="4" type="ORF">DW060_10095</name>
</gene>
<dbReference type="Proteomes" id="UP000286598">
    <property type="component" value="Unassembled WGS sequence"/>
</dbReference>
<dbReference type="Gene3D" id="2.60.40.4070">
    <property type="match status" value="1"/>
</dbReference>
<dbReference type="NCBIfam" id="NF033707">
    <property type="entry name" value="T9SS_sortase"/>
    <property type="match status" value="1"/>
</dbReference>
<evidence type="ECO:0000313" key="5">
    <source>
        <dbReference type="Proteomes" id="UP000286598"/>
    </source>
</evidence>
<feature type="chain" id="PRO_5019117913" evidence="2">
    <location>
        <begin position="22"/>
        <end position="1194"/>
    </location>
</feature>
<evidence type="ECO:0000256" key="1">
    <source>
        <dbReference type="ARBA" id="ARBA00022729"/>
    </source>
</evidence>
<evidence type="ECO:0000256" key="2">
    <source>
        <dbReference type="SAM" id="SignalP"/>
    </source>
</evidence>
<dbReference type="SUPFAM" id="SSF52129">
    <property type="entry name" value="Caspase-like"/>
    <property type="match status" value="1"/>
</dbReference>
<dbReference type="InterPro" id="IPR001769">
    <property type="entry name" value="Gingipain"/>
</dbReference>
<reference evidence="4 5" key="1">
    <citation type="submission" date="2018-08" db="EMBL/GenBank/DDBJ databases">
        <title>A genome reference for cultivated species of the human gut microbiota.</title>
        <authorList>
            <person name="Zou Y."/>
            <person name="Xue W."/>
            <person name="Luo G."/>
        </authorList>
    </citation>
    <scope>NUCLEOTIDE SEQUENCE [LARGE SCALE GENOMIC DNA]</scope>
    <source>
        <strain evidence="4 5">AF42-9</strain>
    </source>
</reference>
<feature type="signal peptide" evidence="2">
    <location>
        <begin position="1"/>
        <end position="21"/>
    </location>
</feature>
<dbReference type="Pfam" id="PF01364">
    <property type="entry name" value="Peptidase_C25"/>
    <property type="match status" value="1"/>
</dbReference>
<keyword evidence="1 2" id="KW-0732">Signal</keyword>
<dbReference type="AlphaFoldDB" id="A0A415GHR7"/>
<proteinExistence type="predicted"/>
<comment type="caution">
    <text evidence="4">The sequence shown here is derived from an EMBL/GenBank/DDBJ whole genome shotgun (WGS) entry which is preliminary data.</text>
</comment>
<evidence type="ECO:0000313" key="4">
    <source>
        <dbReference type="EMBL" id="RHK48719.1"/>
    </source>
</evidence>
<dbReference type="CDD" id="cd02258">
    <property type="entry name" value="Peptidase_C25_N"/>
    <property type="match status" value="1"/>
</dbReference>
<dbReference type="InterPro" id="IPR029030">
    <property type="entry name" value="Caspase-like_dom_sf"/>
</dbReference>
<accession>A0A415GHR7</accession>